<evidence type="ECO:0000256" key="6">
    <source>
        <dbReference type="ARBA" id="ARBA00022927"/>
    </source>
</evidence>
<keyword evidence="7 10" id="KW-1133">Transmembrane helix</keyword>
<evidence type="ECO:0000259" key="11">
    <source>
        <dbReference type="PROSITE" id="PS50156"/>
    </source>
</evidence>
<protein>
    <recommendedName>
        <fullName evidence="10">Protein-export membrane protein SecF</fullName>
    </recommendedName>
</protein>
<evidence type="ECO:0000256" key="4">
    <source>
        <dbReference type="ARBA" id="ARBA00022519"/>
    </source>
</evidence>
<reference evidence="12 13" key="1">
    <citation type="submission" date="2017-09" db="EMBL/GenBank/DDBJ databases">
        <title>Depth-based differentiation of microbial function through sediment-hosted aquifers and enrichment of novel symbionts in the deep terrestrial subsurface.</title>
        <authorList>
            <person name="Probst A.J."/>
            <person name="Ladd B."/>
            <person name="Jarett J.K."/>
            <person name="Geller-Mcgrath D.E."/>
            <person name="Sieber C.M."/>
            <person name="Emerson J.B."/>
            <person name="Anantharaman K."/>
            <person name="Thomas B.C."/>
            <person name="Malmstrom R."/>
            <person name="Stieglmeier M."/>
            <person name="Klingl A."/>
            <person name="Woyke T."/>
            <person name="Ryan C.M."/>
            <person name="Banfield J.F."/>
        </authorList>
    </citation>
    <scope>NUCLEOTIDE SEQUENCE [LARGE SCALE GENOMIC DNA]</scope>
    <source>
        <strain evidence="12">CG08_land_8_20_14_0_20_40_16</strain>
    </source>
</reference>
<dbReference type="Pfam" id="PF02355">
    <property type="entry name" value="SecD_SecF_C"/>
    <property type="match status" value="1"/>
</dbReference>
<feature type="transmembrane region" description="Helical" evidence="10">
    <location>
        <begin position="156"/>
        <end position="181"/>
    </location>
</feature>
<dbReference type="NCBIfam" id="TIGR00966">
    <property type="entry name" value="transloc_SecF"/>
    <property type="match status" value="1"/>
</dbReference>
<dbReference type="GO" id="GO:0006605">
    <property type="term" value="P:protein targeting"/>
    <property type="evidence" value="ECO:0007669"/>
    <property type="project" value="UniProtKB-UniRule"/>
</dbReference>
<evidence type="ECO:0000256" key="1">
    <source>
        <dbReference type="ARBA" id="ARBA00004651"/>
    </source>
</evidence>
<gene>
    <name evidence="10 12" type="primary">secF</name>
    <name evidence="12" type="ORF">COT24_03745</name>
</gene>
<comment type="function">
    <text evidence="10">Part of the Sec protein translocase complex. Interacts with the SecYEG preprotein conducting channel. SecDF uses the proton motive force (PMF) to complete protein translocation after the ATP-dependent function of SecA.</text>
</comment>
<evidence type="ECO:0000313" key="13">
    <source>
        <dbReference type="Proteomes" id="UP000231542"/>
    </source>
</evidence>
<dbReference type="GO" id="GO:0065002">
    <property type="term" value="P:intracellular protein transmembrane transport"/>
    <property type="evidence" value="ECO:0007669"/>
    <property type="project" value="UniProtKB-UniRule"/>
</dbReference>
<evidence type="ECO:0000256" key="7">
    <source>
        <dbReference type="ARBA" id="ARBA00022989"/>
    </source>
</evidence>
<dbReference type="PANTHER" id="PTHR30081:SF8">
    <property type="entry name" value="PROTEIN TRANSLOCASE SUBUNIT SECF"/>
    <property type="match status" value="1"/>
</dbReference>
<keyword evidence="3 10" id="KW-1003">Cell membrane</keyword>
<dbReference type="InterPro" id="IPR022645">
    <property type="entry name" value="SecD/SecF_bac"/>
</dbReference>
<dbReference type="HAMAP" id="MF_01464_B">
    <property type="entry name" value="SecF_B"/>
    <property type="match status" value="1"/>
</dbReference>
<evidence type="ECO:0000256" key="3">
    <source>
        <dbReference type="ARBA" id="ARBA00022475"/>
    </source>
</evidence>
<feature type="transmembrane region" description="Helical" evidence="10">
    <location>
        <begin position="187"/>
        <end position="210"/>
    </location>
</feature>
<comment type="caution">
    <text evidence="12">The sequence shown here is derived from an EMBL/GenBank/DDBJ whole genome shotgun (WGS) entry which is preliminary data.</text>
</comment>
<dbReference type="InterPro" id="IPR005665">
    <property type="entry name" value="SecF_bac"/>
</dbReference>
<dbReference type="InterPro" id="IPR022646">
    <property type="entry name" value="SecD/SecF_CS"/>
</dbReference>
<dbReference type="SUPFAM" id="SSF82866">
    <property type="entry name" value="Multidrug efflux transporter AcrB transmembrane domain"/>
    <property type="match status" value="1"/>
</dbReference>
<comment type="subunit">
    <text evidence="10">Forms a complex with SecD. Part of the essential Sec protein translocation apparatus which comprises SecA, SecYEG and auxiliary proteins SecDF. Other proteins may also be involved.</text>
</comment>
<comment type="subcellular location">
    <subcellularLocation>
        <location evidence="1 10">Cell membrane</location>
        <topology evidence="1 10">Multi-pass membrane protein</topology>
    </subcellularLocation>
</comment>
<dbReference type="PROSITE" id="PS50156">
    <property type="entry name" value="SSD"/>
    <property type="match status" value="1"/>
</dbReference>
<accession>A0A2H0YV64</accession>
<keyword evidence="9 10" id="KW-0472">Membrane</keyword>
<feature type="transmembrane region" description="Helical" evidence="10">
    <location>
        <begin position="12"/>
        <end position="35"/>
    </location>
</feature>
<dbReference type="PANTHER" id="PTHR30081">
    <property type="entry name" value="PROTEIN-EXPORT MEMBRANE PROTEIN SEC"/>
    <property type="match status" value="1"/>
</dbReference>
<dbReference type="GO" id="GO:0015450">
    <property type="term" value="F:protein-transporting ATPase activity"/>
    <property type="evidence" value="ECO:0007669"/>
    <property type="project" value="InterPro"/>
</dbReference>
<dbReference type="EMBL" id="PEXU01000045">
    <property type="protein sequence ID" value="PIS42388.1"/>
    <property type="molecule type" value="Genomic_DNA"/>
</dbReference>
<feature type="transmembrane region" description="Helical" evidence="10">
    <location>
        <begin position="264"/>
        <end position="291"/>
    </location>
</feature>
<keyword evidence="8 10" id="KW-0811">Translocation</keyword>
<keyword evidence="4" id="KW-0997">Cell inner membrane</keyword>
<organism evidence="12 13">
    <name type="scientific">Candidatus Kerfeldbacteria bacterium CG08_land_8_20_14_0_20_40_16</name>
    <dbReference type="NCBI Taxonomy" id="2014244"/>
    <lineage>
        <taxon>Bacteria</taxon>
        <taxon>Candidatus Kerfeldiibacteriota</taxon>
    </lineage>
</organism>
<dbReference type="AlphaFoldDB" id="A0A2H0YV64"/>
<keyword evidence="6 10" id="KW-0653">Protein transport</keyword>
<dbReference type="GO" id="GO:0043952">
    <property type="term" value="P:protein transport by the Sec complex"/>
    <property type="evidence" value="ECO:0007669"/>
    <property type="project" value="UniProtKB-UniRule"/>
</dbReference>
<dbReference type="Pfam" id="PF07549">
    <property type="entry name" value="Sec_GG"/>
    <property type="match status" value="1"/>
</dbReference>
<evidence type="ECO:0000256" key="9">
    <source>
        <dbReference type="ARBA" id="ARBA00023136"/>
    </source>
</evidence>
<dbReference type="InterPro" id="IPR000731">
    <property type="entry name" value="SSD"/>
</dbReference>
<proteinExistence type="inferred from homology"/>
<feature type="transmembrane region" description="Helical" evidence="10">
    <location>
        <begin position="125"/>
        <end position="144"/>
    </location>
</feature>
<dbReference type="PRINTS" id="PR01755">
    <property type="entry name" value="SECFTRNLCASE"/>
</dbReference>
<evidence type="ECO:0000256" key="10">
    <source>
        <dbReference type="HAMAP-Rule" id="MF_01464"/>
    </source>
</evidence>
<name>A0A2H0YV64_9BACT</name>
<evidence type="ECO:0000313" key="12">
    <source>
        <dbReference type="EMBL" id="PIS42388.1"/>
    </source>
</evidence>
<evidence type="ECO:0000256" key="2">
    <source>
        <dbReference type="ARBA" id="ARBA00022448"/>
    </source>
</evidence>
<dbReference type="Proteomes" id="UP000231542">
    <property type="component" value="Unassembled WGS sequence"/>
</dbReference>
<keyword evidence="2 10" id="KW-0813">Transport</keyword>
<sequence>MYNVIGTSKIWFIISMILIAVSIYFISVGGLKLGIDFTGGSLLQVQFDQERPAIQDIETTLGNLGLGNTLVQPVEEKEVIIRMKDISNDTRQEILNQLENKFGIVSEVSFENVGPTIGKELQRKAILAIIIVMLAIIIYISWAFRKVSAGPVPSYVFGVAAIIALAHDIILVTGTFAFLGYWKQIEIGTLFVTALLTILGFSVHDTIVVFDRIRENLLKSHDLEFKEIVNKAINETLIRSLNTSVTTLIVLVALFLFGGESIKYFMLALILGIITGTYSSIFIASPTLLFWKQSRRRS</sequence>
<feature type="domain" description="SSD" evidence="11">
    <location>
        <begin position="125"/>
        <end position="290"/>
    </location>
</feature>
<comment type="similarity">
    <text evidence="10">Belongs to the SecD/SecF family. SecF subfamily.</text>
</comment>
<feature type="transmembrane region" description="Helical" evidence="10">
    <location>
        <begin position="241"/>
        <end position="258"/>
    </location>
</feature>
<evidence type="ECO:0000256" key="8">
    <source>
        <dbReference type="ARBA" id="ARBA00023010"/>
    </source>
</evidence>
<keyword evidence="5 10" id="KW-0812">Transmembrane</keyword>
<dbReference type="Gene3D" id="1.20.1640.10">
    <property type="entry name" value="Multidrug efflux transporter AcrB transmembrane domain"/>
    <property type="match status" value="1"/>
</dbReference>
<evidence type="ECO:0000256" key="5">
    <source>
        <dbReference type="ARBA" id="ARBA00022692"/>
    </source>
</evidence>
<dbReference type="InterPro" id="IPR022813">
    <property type="entry name" value="SecD/SecF_arch_bac"/>
</dbReference>
<dbReference type="InterPro" id="IPR048634">
    <property type="entry name" value="SecD_SecF_C"/>
</dbReference>
<dbReference type="GO" id="GO:0005886">
    <property type="term" value="C:plasma membrane"/>
    <property type="evidence" value="ECO:0007669"/>
    <property type="project" value="UniProtKB-SubCell"/>
</dbReference>